<dbReference type="GO" id="GO:0003886">
    <property type="term" value="F:DNA (cytosine-5-)-methyltransferase activity"/>
    <property type="evidence" value="ECO:0007669"/>
    <property type="project" value="UniProtKB-EC"/>
</dbReference>
<evidence type="ECO:0000256" key="8">
    <source>
        <dbReference type="SAM" id="MobiDB-lite"/>
    </source>
</evidence>
<dbReference type="PANTHER" id="PTHR10629">
    <property type="entry name" value="CYTOSINE-SPECIFIC METHYLTRANSFERASE"/>
    <property type="match status" value="1"/>
</dbReference>
<dbReference type="EC" id="2.1.1.37" evidence="1"/>
<dbReference type="InterPro" id="IPR029063">
    <property type="entry name" value="SAM-dependent_MTases_sf"/>
</dbReference>
<evidence type="ECO:0000256" key="1">
    <source>
        <dbReference type="ARBA" id="ARBA00011975"/>
    </source>
</evidence>
<keyword evidence="5" id="KW-0680">Restriction system</keyword>
<keyword evidence="3 6" id="KW-0808">Transferase</keyword>
<keyword evidence="10" id="KW-1185">Reference proteome</keyword>
<evidence type="ECO:0000256" key="5">
    <source>
        <dbReference type="ARBA" id="ARBA00022747"/>
    </source>
</evidence>
<dbReference type="Pfam" id="PF00145">
    <property type="entry name" value="DNA_methylase"/>
    <property type="match status" value="1"/>
</dbReference>
<evidence type="ECO:0000313" key="9">
    <source>
        <dbReference type="EMBL" id="AXV05945.1"/>
    </source>
</evidence>
<dbReference type="NCBIfam" id="TIGR00675">
    <property type="entry name" value="dcm"/>
    <property type="match status" value="1"/>
</dbReference>
<organism evidence="9 10">
    <name type="scientific">Euzebya pacifica</name>
    <dbReference type="NCBI Taxonomy" id="1608957"/>
    <lineage>
        <taxon>Bacteria</taxon>
        <taxon>Bacillati</taxon>
        <taxon>Actinomycetota</taxon>
        <taxon>Nitriliruptoria</taxon>
        <taxon>Euzebyales</taxon>
    </lineage>
</organism>
<gene>
    <name evidence="9" type="ORF">DVS28_a1245</name>
</gene>
<dbReference type="RefSeq" id="WP_164709999.1">
    <property type="nucleotide sequence ID" value="NZ_CP031165.1"/>
</dbReference>
<evidence type="ECO:0000256" key="3">
    <source>
        <dbReference type="ARBA" id="ARBA00022679"/>
    </source>
</evidence>
<comment type="similarity">
    <text evidence="6 7">Belongs to the class I-like SAM-binding methyltransferase superfamily. C5-methyltransferase family.</text>
</comment>
<name>A0A346XUP8_9ACTN</name>
<evidence type="ECO:0000256" key="7">
    <source>
        <dbReference type="RuleBase" id="RU000416"/>
    </source>
</evidence>
<reference evidence="9 10" key="1">
    <citation type="submission" date="2018-09" db="EMBL/GenBank/DDBJ databases">
        <title>Complete genome sequence of Euzebya sp. DY32-46 isolated from seawater of Pacific Ocean.</title>
        <authorList>
            <person name="Xu L."/>
            <person name="Wu Y.-H."/>
            <person name="Xu X.-W."/>
        </authorList>
    </citation>
    <scope>NUCLEOTIDE SEQUENCE [LARGE SCALE GENOMIC DNA]</scope>
    <source>
        <strain evidence="9 10">DY32-46</strain>
    </source>
</reference>
<feature type="region of interest" description="Disordered" evidence="8">
    <location>
        <begin position="1"/>
        <end position="33"/>
    </location>
</feature>
<evidence type="ECO:0000256" key="2">
    <source>
        <dbReference type="ARBA" id="ARBA00022603"/>
    </source>
</evidence>
<dbReference type="GO" id="GO:0044027">
    <property type="term" value="P:negative regulation of gene expression via chromosomal CpG island methylation"/>
    <property type="evidence" value="ECO:0007669"/>
    <property type="project" value="TreeGrafter"/>
</dbReference>
<dbReference type="AlphaFoldDB" id="A0A346XUP8"/>
<evidence type="ECO:0000313" key="10">
    <source>
        <dbReference type="Proteomes" id="UP000264006"/>
    </source>
</evidence>
<dbReference type="GO" id="GO:0003677">
    <property type="term" value="F:DNA binding"/>
    <property type="evidence" value="ECO:0007669"/>
    <property type="project" value="TreeGrafter"/>
</dbReference>
<dbReference type="InterPro" id="IPR001525">
    <property type="entry name" value="C5_MeTfrase"/>
</dbReference>
<dbReference type="SUPFAM" id="SSF53335">
    <property type="entry name" value="S-adenosyl-L-methionine-dependent methyltransferases"/>
    <property type="match status" value="1"/>
</dbReference>
<dbReference type="Proteomes" id="UP000264006">
    <property type="component" value="Chromosome"/>
</dbReference>
<protein>
    <recommendedName>
        <fullName evidence="1">DNA (cytosine-5-)-methyltransferase</fullName>
        <ecNumber evidence="1">2.1.1.37</ecNumber>
    </recommendedName>
</protein>
<keyword evidence="2 6" id="KW-0489">Methyltransferase</keyword>
<dbReference type="Gene3D" id="3.40.50.150">
    <property type="entry name" value="Vaccinia Virus protein VP39"/>
    <property type="match status" value="1"/>
</dbReference>
<sequence length="383" mass="41227">MSTALSTDVLSPADAPAPADADQAALRSIRPPTRPDGAPVRVVDLFAGIGGLSLGLSQAAAAVGRPVDVALAVDRDPAALGVFSSVFPSADVTTEDVTSLVDGALGARATTAERALRRRVGDVDVLVGGPPCQGHSALNNATRHRDDRNELYLRMARAAEVLAPDTVVVENVPGARADRSGVVDRTVEHLRGLGYGVSVEVVDLSDLGVAQRRRRLVLLATRRASVSLAEVVQRHRRPSRGVAWAIDDLADVETDRLVDQRARSAATTRERIAYLFDHDVYDLPNELRPACHRGDHSYVSIYGRMRPDQPAQTITRGFYSMCMGRYVHPTRPRTITAHEAARLQHIPDHVDFSSIRKRGQLALAIGNAVPPRLTEAIGAEVLS</sequence>
<dbReference type="EMBL" id="CP031165">
    <property type="protein sequence ID" value="AXV05945.1"/>
    <property type="molecule type" value="Genomic_DNA"/>
</dbReference>
<keyword evidence="4 6" id="KW-0949">S-adenosyl-L-methionine</keyword>
<evidence type="ECO:0000256" key="4">
    <source>
        <dbReference type="ARBA" id="ARBA00022691"/>
    </source>
</evidence>
<dbReference type="PROSITE" id="PS51679">
    <property type="entry name" value="SAM_MT_C5"/>
    <property type="match status" value="1"/>
</dbReference>
<evidence type="ECO:0000256" key="6">
    <source>
        <dbReference type="PROSITE-ProRule" id="PRU01016"/>
    </source>
</evidence>
<feature type="compositionally biased region" description="Low complexity" evidence="8">
    <location>
        <begin position="12"/>
        <end position="25"/>
    </location>
</feature>
<dbReference type="KEGG" id="euz:DVS28_a1245"/>
<feature type="active site" evidence="6">
    <location>
        <position position="132"/>
    </location>
</feature>
<dbReference type="PANTHER" id="PTHR10629:SF52">
    <property type="entry name" value="DNA (CYTOSINE-5)-METHYLTRANSFERASE 1"/>
    <property type="match status" value="1"/>
</dbReference>
<dbReference type="PRINTS" id="PR00105">
    <property type="entry name" value="C5METTRFRASE"/>
</dbReference>
<dbReference type="GO" id="GO:0009307">
    <property type="term" value="P:DNA restriction-modification system"/>
    <property type="evidence" value="ECO:0007669"/>
    <property type="project" value="UniProtKB-KW"/>
</dbReference>
<proteinExistence type="inferred from homology"/>
<accession>A0A346XUP8</accession>
<dbReference type="GO" id="GO:0032259">
    <property type="term" value="P:methylation"/>
    <property type="evidence" value="ECO:0007669"/>
    <property type="project" value="UniProtKB-KW"/>
</dbReference>
<dbReference type="InterPro" id="IPR050390">
    <property type="entry name" value="C5-Methyltransferase"/>
</dbReference>
<dbReference type="Gene3D" id="3.90.120.10">
    <property type="entry name" value="DNA Methylase, subunit A, domain 2"/>
    <property type="match status" value="1"/>
</dbReference>
<dbReference type="REBASE" id="261708">
    <property type="entry name" value="M2.Esp3246ORFPP"/>
</dbReference>